<dbReference type="AlphaFoldDB" id="A0A5K1JYJ0"/>
<feature type="region of interest" description="Disordered" evidence="1">
    <location>
        <begin position="133"/>
        <end position="154"/>
    </location>
</feature>
<gene>
    <name evidence="2" type="primary">G4MNN4</name>
</gene>
<accession>A0A5K1JYJ0</accession>
<sequence length="529" mass="57269">MAFKFTDMAQDYAEMQGSNMFHDELCDAAGLEDGLVSDVGPAPEHQWGLEDYHDQPFADEDDQQTEALAAYLGIPEFYAPNLDDSTDIALNRCDAGGAHPSSASKFLHHIPPAAISQKYNAFQSSNVYPMDGRTASPYAQPSTTFDSKSSPATVDPRYDGALTVTSSPVLKLEPEVDHASTTSLMSLLTLSFPLTTATESWHDVVATSTPTPTPLASPTYYQPHYHPQHQGLDFGFQPTHGEGWGPTAVGPLECAYPVLPKQRKYRDGPGSDAGPLAQEQTGIDLPAYLTLGAAHGSQYANPGPGTMSAKEQLVPSQWNVAAAIDPLQFPQYVGDWDTGMLMTPLYREGYQPYMPHWGSLVTTEDIAQLEHLRRGFGLTLLSSVSVSPQLTTPITLRSPVTPGPTKPEEDHNSKLVVYSPITGRRIPVTAGPNGPVLQLIITPPGAGRRRYKHRAVAACAFCRRRKIACGGPKEGDKEGRCGLIKRVQEQFLASLGPPELYKLTKLHFEGVVPGSATQGVLRVQSPHLS</sequence>
<proteinExistence type="predicted"/>
<feature type="compositionally biased region" description="Polar residues" evidence="1">
    <location>
        <begin position="137"/>
        <end position="152"/>
    </location>
</feature>
<name>A0A5K1JYJ0_9APHY</name>
<protein>
    <submittedName>
        <fullName evidence="2">Zn(2)-C6 fungal-type domain-containing protein</fullName>
    </submittedName>
</protein>
<evidence type="ECO:0000313" key="2">
    <source>
        <dbReference type="EMBL" id="VWO96395.1"/>
    </source>
</evidence>
<dbReference type="EMBL" id="LR725602">
    <property type="protein sequence ID" value="VWO96395.1"/>
    <property type="molecule type" value="Genomic_DNA"/>
</dbReference>
<reference evidence="2" key="1">
    <citation type="submission" date="2019-10" db="EMBL/GenBank/DDBJ databases">
        <authorList>
            <person name="Nor Muhammad N."/>
        </authorList>
    </citation>
    <scope>NUCLEOTIDE SEQUENCE</scope>
</reference>
<evidence type="ECO:0000256" key="1">
    <source>
        <dbReference type="SAM" id="MobiDB-lite"/>
    </source>
</evidence>
<organism evidence="2">
    <name type="scientific">Ganoderma boninense</name>
    <dbReference type="NCBI Taxonomy" id="34458"/>
    <lineage>
        <taxon>Eukaryota</taxon>
        <taxon>Fungi</taxon>
        <taxon>Dikarya</taxon>
        <taxon>Basidiomycota</taxon>
        <taxon>Agaricomycotina</taxon>
        <taxon>Agaricomycetes</taxon>
        <taxon>Polyporales</taxon>
        <taxon>Polyporaceae</taxon>
        <taxon>Ganoderma</taxon>
    </lineage>
</organism>